<dbReference type="Gene3D" id="3.60.40.10">
    <property type="entry name" value="PPM-type phosphatase domain"/>
    <property type="match status" value="1"/>
</dbReference>
<dbReference type="OrthoDB" id="5648735at2"/>
<reference evidence="4 5" key="1">
    <citation type="submission" date="2015-11" db="EMBL/GenBank/DDBJ databases">
        <title>Genomic analysis of 38 Legionella species identifies large and diverse effector repertoires.</title>
        <authorList>
            <person name="Burstein D."/>
            <person name="Amaro F."/>
            <person name="Zusman T."/>
            <person name="Lifshitz Z."/>
            <person name="Cohen O."/>
            <person name="Gilbert J.A."/>
            <person name="Pupko T."/>
            <person name="Shuman H.A."/>
            <person name="Segal G."/>
        </authorList>
    </citation>
    <scope>NUCLEOTIDE SEQUENCE [LARGE SCALE GENOMIC DNA]</scope>
    <source>
        <strain evidence="4 5">ATCC 49506</strain>
    </source>
</reference>
<evidence type="ECO:0000256" key="2">
    <source>
        <dbReference type="SAM" id="Phobius"/>
    </source>
</evidence>
<comment type="caution">
    <text evidence="4">The sequence shown here is derived from an EMBL/GenBank/DDBJ whole genome shotgun (WGS) entry which is preliminary data.</text>
</comment>
<dbReference type="PATRIC" id="fig|45070.6.peg.781"/>
<feature type="region of interest" description="Disordered" evidence="1">
    <location>
        <begin position="83"/>
        <end position="102"/>
    </location>
</feature>
<evidence type="ECO:0000313" key="4">
    <source>
        <dbReference type="EMBL" id="KTD35750.1"/>
    </source>
</evidence>
<feature type="domain" description="PPM-type phosphatase" evidence="3">
    <location>
        <begin position="87"/>
        <end position="198"/>
    </location>
</feature>
<keyword evidence="2" id="KW-0472">Membrane</keyword>
<organism evidence="4 5">
    <name type="scientific">Legionella nautarum</name>
    <dbReference type="NCBI Taxonomy" id="45070"/>
    <lineage>
        <taxon>Bacteria</taxon>
        <taxon>Pseudomonadati</taxon>
        <taxon>Pseudomonadota</taxon>
        <taxon>Gammaproteobacteria</taxon>
        <taxon>Legionellales</taxon>
        <taxon>Legionellaceae</taxon>
        <taxon>Legionella</taxon>
    </lineage>
</organism>
<keyword evidence="2" id="KW-0812">Transmembrane</keyword>
<keyword evidence="5" id="KW-1185">Reference proteome</keyword>
<sequence>MAKIFSIPPFPDETTGANEDSQFGYFECQHGPTPRQNAVAWETLTCKDLTPEGKTQQLAPQKIAARLWTAHRLVDEESKIMLTDTTDPSKEHKSRQSGSAASTTIYDGKGNLITATLGDTSAFLVFYDYEGNPMAARRLNSVIHRLDNLDEYARIKKEGGIIAHDKLVLRENDAEISSLAVSRAMGSEQFKKSGVCANSNLDIVNLAEAAKDLGIAQEKIAKTQVISVCHCFNEAAGTNNQTKEGHENHLLSALKELDTPATSQEADLARLLIERVKPNTSDNLSVAIQTINKDMPAFLLGLYGGQQGVVVSALAAYFTGDFFKKQCALTGEAYATQKLSVNSNKLVYKRDNPDLFNESEYKAIVLKLSALTRTYQKNLDSNGSEHIAPLLKLLVAILENPYETNKTKIKKFYDFLDSPHSTTALKNIEILKQDEKIPTLNFILGICFVLISLATFIIPSLFISGLVLLR</sequence>
<dbReference type="Proteomes" id="UP000054725">
    <property type="component" value="Unassembled WGS sequence"/>
</dbReference>
<accession>A0A0W0WUD4</accession>
<proteinExistence type="predicted"/>
<dbReference type="EMBL" id="LNYO01000013">
    <property type="protein sequence ID" value="KTD35750.1"/>
    <property type="molecule type" value="Genomic_DNA"/>
</dbReference>
<dbReference type="InterPro" id="IPR001932">
    <property type="entry name" value="PPM-type_phosphatase-like_dom"/>
</dbReference>
<evidence type="ECO:0000256" key="1">
    <source>
        <dbReference type="SAM" id="MobiDB-lite"/>
    </source>
</evidence>
<dbReference type="RefSeq" id="WP_058503795.1">
    <property type="nucleotide sequence ID" value="NZ_CAAAIF010000001.1"/>
</dbReference>
<dbReference type="STRING" id="45070.Lnau_0734"/>
<evidence type="ECO:0000259" key="3">
    <source>
        <dbReference type="Pfam" id="PF00481"/>
    </source>
</evidence>
<dbReference type="Pfam" id="PF00481">
    <property type="entry name" value="PP2C"/>
    <property type="match status" value="1"/>
</dbReference>
<name>A0A0W0WUD4_9GAMM</name>
<protein>
    <submittedName>
        <fullName evidence="4">Protein phosphatase 2C</fullName>
    </submittedName>
</protein>
<dbReference type="AlphaFoldDB" id="A0A0W0WUD4"/>
<keyword evidence="2" id="KW-1133">Transmembrane helix</keyword>
<dbReference type="InterPro" id="IPR036457">
    <property type="entry name" value="PPM-type-like_dom_sf"/>
</dbReference>
<gene>
    <name evidence="4" type="ORF">Lnau_0734</name>
</gene>
<feature type="transmembrane region" description="Helical" evidence="2">
    <location>
        <begin position="442"/>
        <end position="469"/>
    </location>
</feature>
<dbReference type="SUPFAM" id="SSF81606">
    <property type="entry name" value="PP2C-like"/>
    <property type="match status" value="1"/>
</dbReference>
<evidence type="ECO:0000313" key="5">
    <source>
        <dbReference type="Proteomes" id="UP000054725"/>
    </source>
</evidence>